<comment type="caution">
    <text evidence="8">The sequence shown here is derived from an EMBL/GenBank/DDBJ whole genome shotgun (WGS) entry which is preliminary data.</text>
</comment>
<keyword evidence="4 6" id="KW-0975">Bacterial flagellum</keyword>
<organism evidence="8 9">
    <name type="scientific">Sulfuritortus calidifontis</name>
    <dbReference type="NCBI Taxonomy" id="1914471"/>
    <lineage>
        <taxon>Bacteria</taxon>
        <taxon>Pseudomonadati</taxon>
        <taxon>Pseudomonadota</taxon>
        <taxon>Betaproteobacteria</taxon>
        <taxon>Nitrosomonadales</taxon>
        <taxon>Thiobacillaceae</taxon>
        <taxon>Sulfuritortus</taxon>
    </lineage>
</organism>
<dbReference type="Proteomes" id="UP000295135">
    <property type="component" value="Unassembled WGS sequence"/>
</dbReference>
<comment type="subunit">
    <text evidence="6">The basal body constitutes a major portion of the flagellar organelle and consists of a number of rings mounted on a central rod.</text>
</comment>
<dbReference type="GO" id="GO:0030694">
    <property type="term" value="C:bacterial-type flagellum basal body, rod"/>
    <property type="evidence" value="ECO:0007669"/>
    <property type="project" value="InterPro"/>
</dbReference>
<comment type="subcellular location">
    <subcellularLocation>
        <location evidence="1 6">Bacterial flagellum basal body</location>
    </subcellularLocation>
</comment>
<sequence length="135" mass="14585">MLGKLDRELAFVQNALDLRARRQELLAANIANADTPNYKARDIDFQSALRSAMGAAGGPLALSRTAAGHIDKSAGSVGGLAEAKYRTVLQPSLDGNTVDTDIERGHFAENAIHYQFLLERARGTFRTISSALESR</sequence>
<keyword evidence="8" id="KW-0966">Cell projection</keyword>
<dbReference type="PROSITE" id="PS00588">
    <property type="entry name" value="FLAGELLA_BB_ROD"/>
    <property type="match status" value="1"/>
</dbReference>
<comment type="similarity">
    <text evidence="2 6">Belongs to the flagella basal body rod proteins family.</text>
</comment>
<evidence type="ECO:0000313" key="8">
    <source>
        <dbReference type="EMBL" id="TCS71520.1"/>
    </source>
</evidence>
<evidence type="ECO:0000256" key="1">
    <source>
        <dbReference type="ARBA" id="ARBA00004117"/>
    </source>
</evidence>
<keyword evidence="8" id="KW-0969">Cilium</keyword>
<gene>
    <name evidence="8" type="ORF">EDC61_10966</name>
</gene>
<dbReference type="PIRSF" id="PIRSF002889">
    <property type="entry name" value="Rod_FlgB"/>
    <property type="match status" value="1"/>
</dbReference>
<accession>A0A4R3JXP6</accession>
<dbReference type="InterPro" id="IPR006300">
    <property type="entry name" value="FlgB"/>
</dbReference>
<dbReference type="PANTHER" id="PTHR30435:SF12">
    <property type="entry name" value="FLAGELLAR BASAL BODY ROD PROTEIN FLGB"/>
    <property type="match status" value="1"/>
</dbReference>
<name>A0A4R3JXP6_9PROT</name>
<dbReference type="NCBIfam" id="TIGR01396">
    <property type="entry name" value="FlgB"/>
    <property type="match status" value="1"/>
</dbReference>
<dbReference type="OrthoDB" id="9788334at2"/>
<evidence type="ECO:0000256" key="3">
    <source>
        <dbReference type="ARBA" id="ARBA00014376"/>
    </source>
</evidence>
<dbReference type="RefSeq" id="WP_126461238.1">
    <property type="nucleotide sequence ID" value="NZ_AP018721.1"/>
</dbReference>
<proteinExistence type="inferred from homology"/>
<evidence type="ECO:0000256" key="4">
    <source>
        <dbReference type="ARBA" id="ARBA00023143"/>
    </source>
</evidence>
<dbReference type="EMBL" id="SLZY01000009">
    <property type="protein sequence ID" value="TCS71520.1"/>
    <property type="molecule type" value="Genomic_DNA"/>
</dbReference>
<comment type="function">
    <text evidence="5 6">Structural component of flagellum, the bacterial motility apparatus. Part of the rod structure of flagellar basal body.</text>
</comment>
<evidence type="ECO:0000256" key="6">
    <source>
        <dbReference type="PIRNR" id="PIRNR002889"/>
    </source>
</evidence>
<evidence type="ECO:0000259" key="7">
    <source>
        <dbReference type="Pfam" id="PF00460"/>
    </source>
</evidence>
<keyword evidence="8" id="KW-0282">Flagellum</keyword>
<dbReference type="Pfam" id="PF00460">
    <property type="entry name" value="Flg_bb_rod"/>
    <property type="match status" value="1"/>
</dbReference>
<reference evidence="8 9" key="1">
    <citation type="submission" date="2019-03" db="EMBL/GenBank/DDBJ databases">
        <title>Genomic Encyclopedia of Type Strains, Phase IV (KMG-IV): sequencing the most valuable type-strain genomes for metagenomic binning, comparative biology and taxonomic classification.</title>
        <authorList>
            <person name="Goeker M."/>
        </authorList>
    </citation>
    <scope>NUCLEOTIDE SEQUENCE [LARGE SCALE GENOMIC DNA]</scope>
    <source>
        <strain evidence="8 9">DSM 103923</strain>
    </source>
</reference>
<dbReference type="AlphaFoldDB" id="A0A4R3JXP6"/>
<evidence type="ECO:0000256" key="2">
    <source>
        <dbReference type="ARBA" id="ARBA00009677"/>
    </source>
</evidence>
<evidence type="ECO:0000256" key="5">
    <source>
        <dbReference type="ARBA" id="ARBA00024934"/>
    </source>
</evidence>
<feature type="domain" description="Flagellar basal body rod protein N-terminal" evidence="7">
    <location>
        <begin position="13"/>
        <end position="39"/>
    </location>
</feature>
<dbReference type="InterPro" id="IPR019776">
    <property type="entry name" value="Flagellar_basal_body_rod_CS"/>
</dbReference>
<protein>
    <recommendedName>
        <fullName evidence="3 6">Flagellar basal body rod protein FlgB</fullName>
    </recommendedName>
</protein>
<evidence type="ECO:0000313" key="9">
    <source>
        <dbReference type="Proteomes" id="UP000295135"/>
    </source>
</evidence>
<dbReference type="PANTHER" id="PTHR30435">
    <property type="entry name" value="FLAGELLAR PROTEIN"/>
    <property type="match status" value="1"/>
</dbReference>
<dbReference type="GO" id="GO:0071978">
    <property type="term" value="P:bacterial-type flagellum-dependent swarming motility"/>
    <property type="evidence" value="ECO:0007669"/>
    <property type="project" value="TreeGrafter"/>
</dbReference>
<dbReference type="InterPro" id="IPR001444">
    <property type="entry name" value="Flag_bb_rod_N"/>
</dbReference>
<keyword evidence="9" id="KW-1185">Reference proteome</keyword>